<keyword evidence="6" id="KW-1185">Reference proteome</keyword>
<keyword evidence="1" id="KW-0805">Transcription regulation</keyword>
<dbReference type="SMART" id="SM00342">
    <property type="entry name" value="HTH_ARAC"/>
    <property type="match status" value="1"/>
</dbReference>
<evidence type="ECO:0000259" key="4">
    <source>
        <dbReference type="PROSITE" id="PS01124"/>
    </source>
</evidence>
<dbReference type="AlphaFoldDB" id="A0A1B7L8M5"/>
<name>A0A1B7L8M5_9ENTR</name>
<dbReference type="Proteomes" id="UP000078225">
    <property type="component" value="Unassembled WGS sequence"/>
</dbReference>
<comment type="caution">
    <text evidence="5">The sequence shown here is derived from an EMBL/GenBank/DDBJ whole genome shotgun (WGS) entry which is preliminary data.</text>
</comment>
<keyword evidence="2" id="KW-0238">DNA-binding</keyword>
<dbReference type="InterPro" id="IPR018062">
    <property type="entry name" value="HTH_AraC-typ_CS"/>
</dbReference>
<dbReference type="InterPro" id="IPR050959">
    <property type="entry name" value="MarA-like"/>
</dbReference>
<evidence type="ECO:0000313" key="5">
    <source>
        <dbReference type="EMBL" id="OAT78709.1"/>
    </source>
</evidence>
<accession>A0A1B7L8M5</accession>
<dbReference type="PANTHER" id="PTHR47504">
    <property type="entry name" value="RIGHT ORIGIN-BINDING PROTEIN"/>
    <property type="match status" value="1"/>
</dbReference>
<evidence type="ECO:0000256" key="3">
    <source>
        <dbReference type="ARBA" id="ARBA00023163"/>
    </source>
</evidence>
<dbReference type="PROSITE" id="PS00041">
    <property type="entry name" value="HTH_ARAC_FAMILY_1"/>
    <property type="match status" value="1"/>
</dbReference>
<feature type="domain" description="HTH araC/xylS-type" evidence="4">
    <location>
        <begin position="13"/>
        <end position="111"/>
    </location>
</feature>
<keyword evidence="3" id="KW-0804">Transcription</keyword>
<dbReference type="OrthoDB" id="282744at2"/>
<reference evidence="6" key="1">
    <citation type="submission" date="2016-05" db="EMBL/GenBank/DDBJ databases">
        <authorList>
            <person name="Behera P."/>
            <person name="Vaishampayan P."/>
            <person name="Singh N."/>
            <person name="Raina V."/>
            <person name="Suar M."/>
            <person name="Pattnaik A."/>
            <person name="Rastogi G."/>
        </authorList>
    </citation>
    <scope>NUCLEOTIDE SEQUENCE [LARGE SCALE GENOMIC DNA]</scope>
    <source>
        <strain evidence="6">MP23</strain>
    </source>
</reference>
<organism evidence="5 6">
    <name type="scientific">Mangrovibacter phragmitis</name>
    <dbReference type="NCBI Taxonomy" id="1691903"/>
    <lineage>
        <taxon>Bacteria</taxon>
        <taxon>Pseudomonadati</taxon>
        <taxon>Pseudomonadota</taxon>
        <taxon>Gammaproteobacteria</taxon>
        <taxon>Enterobacterales</taxon>
        <taxon>Enterobacteriaceae</taxon>
        <taxon>Mangrovibacter</taxon>
    </lineage>
</organism>
<dbReference type="Gene3D" id="1.10.10.60">
    <property type="entry name" value="Homeodomain-like"/>
    <property type="match status" value="2"/>
</dbReference>
<dbReference type="STRING" id="1691903.A9B99_03070"/>
<dbReference type="PANTHER" id="PTHR47504:SF2">
    <property type="entry name" value="REGULATORY PROTEIN SOXS"/>
    <property type="match status" value="1"/>
</dbReference>
<dbReference type="GO" id="GO:0043565">
    <property type="term" value="F:sequence-specific DNA binding"/>
    <property type="evidence" value="ECO:0007669"/>
    <property type="project" value="InterPro"/>
</dbReference>
<sequence>MQKIVEKHVALVEALKEWIEAHVHEPIKIEDVAHKAGYSKWHLQRVFQDVTAETLGSYIRNRKLALAAEELKNTRYSVCFISDRYGFDSQQTFTRVFSRVFNQSPRAFRKSNARM</sequence>
<proteinExistence type="predicted"/>
<dbReference type="Pfam" id="PF12833">
    <property type="entry name" value="HTH_18"/>
    <property type="match status" value="1"/>
</dbReference>
<dbReference type="SUPFAM" id="SSF46689">
    <property type="entry name" value="Homeodomain-like"/>
    <property type="match status" value="2"/>
</dbReference>
<protein>
    <submittedName>
        <fullName evidence="5">Transcriptional regulator</fullName>
    </submittedName>
</protein>
<evidence type="ECO:0000256" key="2">
    <source>
        <dbReference type="ARBA" id="ARBA00023125"/>
    </source>
</evidence>
<dbReference type="PROSITE" id="PS01124">
    <property type="entry name" value="HTH_ARAC_FAMILY_2"/>
    <property type="match status" value="1"/>
</dbReference>
<evidence type="ECO:0000313" key="6">
    <source>
        <dbReference type="Proteomes" id="UP000078225"/>
    </source>
</evidence>
<dbReference type="InterPro" id="IPR018060">
    <property type="entry name" value="HTH_AraC"/>
</dbReference>
<dbReference type="EMBL" id="LYRP01000001">
    <property type="protein sequence ID" value="OAT78709.1"/>
    <property type="molecule type" value="Genomic_DNA"/>
</dbReference>
<dbReference type="RefSeq" id="WP_064594521.1">
    <property type="nucleotide sequence ID" value="NZ_CP134782.1"/>
</dbReference>
<dbReference type="InterPro" id="IPR009057">
    <property type="entry name" value="Homeodomain-like_sf"/>
</dbReference>
<dbReference type="GO" id="GO:0003700">
    <property type="term" value="F:DNA-binding transcription factor activity"/>
    <property type="evidence" value="ECO:0007669"/>
    <property type="project" value="InterPro"/>
</dbReference>
<evidence type="ECO:0000256" key="1">
    <source>
        <dbReference type="ARBA" id="ARBA00023015"/>
    </source>
</evidence>
<gene>
    <name evidence="5" type="ORF">A9B99_03070</name>
</gene>